<accession>J3N8I3</accession>
<name>J3N8I3_ORYBR</name>
<evidence type="ECO:0000313" key="2">
    <source>
        <dbReference type="Proteomes" id="UP000006038"/>
    </source>
</evidence>
<dbReference type="EnsemblPlants" id="OB11G21190.1">
    <property type="protein sequence ID" value="OB11G21190.1"/>
    <property type="gene ID" value="OB11G21190"/>
</dbReference>
<proteinExistence type="predicted"/>
<organism evidence="1">
    <name type="scientific">Oryza brachyantha</name>
    <name type="common">malo sina</name>
    <dbReference type="NCBI Taxonomy" id="4533"/>
    <lineage>
        <taxon>Eukaryota</taxon>
        <taxon>Viridiplantae</taxon>
        <taxon>Streptophyta</taxon>
        <taxon>Embryophyta</taxon>
        <taxon>Tracheophyta</taxon>
        <taxon>Spermatophyta</taxon>
        <taxon>Magnoliopsida</taxon>
        <taxon>Liliopsida</taxon>
        <taxon>Poales</taxon>
        <taxon>Poaceae</taxon>
        <taxon>BOP clade</taxon>
        <taxon>Oryzoideae</taxon>
        <taxon>Oryzeae</taxon>
        <taxon>Oryzinae</taxon>
        <taxon>Oryza</taxon>
    </lineage>
</organism>
<dbReference type="AlphaFoldDB" id="J3N8I3"/>
<dbReference type="Proteomes" id="UP000006038">
    <property type="component" value="Chromosome 11"/>
</dbReference>
<reference evidence="1" key="1">
    <citation type="journal article" date="2013" name="Nat. Commun.">
        <title>Whole-genome sequencing of Oryza brachyantha reveals mechanisms underlying Oryza genome evolution.</title>
        <authorList>
            <person name="Chen J."/>
            <person name="Huang Q."/>
            <person name="Gao D."/>
            <person name="Wang J."/>
            <person name="Lang Y."/>
            <person name="Liu T."/>
            <person name="Li B."/>
            <person name="Bai Z."/>
            <person name="Luis Goicoechea J."/>
            <person name="Liang C."/>
            <person name="Chen C."/>
            <person name="Zhang W."/>
            <person name="Sun S."/>
            <person name="Liao Y."/>
            <person name="Zhang X."/>
            <person name="Yang L."/>
            <person name="Song C."/>
            <person name="Wang M."/>
            <person name="Shi J."/>
            <person name="Liu G."/>
            <person name="Liu J."/>
            <person name="Zhou H."/>
            <person name="Zhou W."/>
            <person name="Yu Q."/>
            <person name="An N."/>
            <person name="Chen Y."/>
            <person name="Cai Q."/>
            <person name="Wang B."/>
            <person name="Liu B."/>
            <person name="Min J."/>
            <person name="Huang Y."/>
            <person name="Wu H."/>
            <person name="Li Z."/>
            <person name="Zhang Y."/>
            <person name="Yin Y."/>
            <person name="Song W."/>
            <person name="Jiang J."/>
            <person name="Jackson S.A."/>
            <person name="Wing R.A."/>
            <person name="Wang J."/>
            <person name="Chen M."/>
        </authorList>
    </citation>
    <scope>NUCLEOTIDE SEQUENCE [LARGE SCALE GENOMIC DNA]</scope>
    <source>
        <strain evidence="1">cv. IRGC 101232</strain>
    </source>
</reference>
<protein>
    <submittedName>
        <fullName evidence="1">Uncharacterized protein</fullName>
    </submittedName>
</protein>
<dbReference type="HOGENOM" id="CLU_2765352_0_0_1"/>
<evidence type="ECO:0000313" key="1">
    <source>
        <dbReference type="EnsemblPlants" id="OB11G21190.1"/>
    </source>
</evidence>
<dbReference type="Gramene" id="OB11G21190.1">
    <property type="protein sequence ID" value="OB11G21190.1"/>
    <property type="gene ID" value="OB11G21190"/>
</dbReference>
<keyword evidence="2" id="KW-1185">Reference proteome</keyword>
<reference evidence="1" key="2">
    <citation type="submission" date="2013-04" db="UniProtKB">
        <authorList>
            <consortium name="EnsemblPlants"/>
        </authorList>
    </citation>
    <scope>IDENTIFICATION</scope>
</reference>
<sequence length="70" mass="7448">ATKDVSCGPSTTATGAEVVSSIRTTEERHQHQRYVSNVVPIGGSDSSLKSTATRKPNSVLSQLATHIYSF</sequence>